<reference evidence="1 2" key="1">
    <citation type="submission" date="2019-05" db="EMBL/GenBank/DDBJ databases">
        <title>Another draft genome of Portunus trituberculatus and its Hox gene families provides insights of decapod evolution.</title>
        <authorList>
            <person name="Jeong J.-H."/>
            <person name="Song I."/>
            <person name="Kim S."/>
            <person name="Choi T."/>
            <person name="Kim D."/>
            <person name="Ryu S."/>
            <person name="Kim W."/>
        </authorList>
    </citation>
    <scope>NUCLEOTIDE SEQUENCE [LARGE SCALE GENOMIC DNA]</scope>
    <source>
        <tissue evidence="1">Muscle</tissue>
    </source>
</reference>
<dbReference type="Proteomes" id="UP000324222">
    <property type="component" value="Unassembled WGS sequence"/>
</dbReference>
<organism evidence="1 2">
    <name type="scientific">Portunus trituberculatus</name>
    <name type="common">Swimming crab</name>
    <name type="synonym">Neptunus trituberculatus</name>
    <dbReference type="NCBI Taxonomy" id="210409"/>
    <lineage>
        <taxon>Eukaryota</taxon>
        <taxon>Metazoa</taxon>
        <taxon>Ecdysozoa</taxon>
        <taxon>Arthropoda</taxon>
        <taxon>Crustacea</taxon>
        <taxon>Multicrustacea</taxon>
        <taxon>Malacostraca</taxon>
        <taxon>Eumalacostraca</taxon>
        <taxon>Eucarida</taxon>
        <taxon>Decapoda</taxon>
        <taxon>Pleocyemata</taxon>
        <taxon>Brachyura</taxon>
        <taxon>Eubrachyura</taxon>
        <taxon>Portunoidea</taxon>
        <taxon>Portunidae</taxon>
        <taxon>Portuninae</taxon>
        <taxon>Portunus</taxon>
    </lineage>
</organism>
<accession>A0A5B7D3R8</accession>
<keyword evidence="2" id="KW-1185">Reference proteome</keyword>
<proteinExistence type="predicted"/>
<dbReference type="AlphaFoldDB" id="A0A5B7D3R8"/>
<sequence>MSLWNMRDYMCVSTDSSTRIRCKLRKFCRGYLVRQGRCRGEGRDAGKKLTISSLVFMRRQKTSSPPDEEQLLTRHV</sequence>
<protein>
    <submittedName>
        <fullName evidence="1">Uncharacterized protein</fullName>
    </submittedName>
</protein>
<comment type="caution">
    <text evidence="1">The sequence shown here is derived from an EMBL/GenBank/DDBJ whole genome shotgun (WGS) entry which is preliminary data.</text>
</comment>
<evidence type="ECO:0000313" key="2">
    <source>
        <dbReference type="Proteomes" id="UP000324222"/>
    </source>
</evidence>
<dbReference type="EMBL" id="VSRR010000409">
    <property type="protein sequence ID" value="MPC15216.1"/>
    <property type="molecule type" value="Genomic_DNA"/>
</dbReference>
<name>A0A5B7D3R8_PORTR</name>
<evidence type="ECO:0000313" key="1">
    <source>
        <dbReference type="EMBL" id="MPC15216.1"/>
    </source>
</evidence>
<gene>
    <name evidence="1" type="ORF">E2C01_008001</name>
</gene>